<gene>
    <name evidence="2" type="ORF">DPMN_082385</name>
</gene>
<evidence type="ECO:0000259" key="1">
    <source>
        <dbReference type="Pfam" id="PF01082"/>
    </source>
</evidence>
<dbReference type="AlphaFoldDB" id="A0A9D3Y7J0"/>
<dbReference type="Proteomes" id="UP000828390">
    <property type="component" value="Unassembled WGS sequence"/>
</dbReference>
<dbReference type="SUPFAM" id="SSF49742">
    <property type="entry name" value="PHM/PNGase F"/>
    <property type="match status" value="1"/>
</dbReference>
<accession>A0A9D3Y7J0</accession>
<dbReference type="GO" id="GO:0005507">
    <property type="term" value="F:copper ion binding"/>
    <property type="evidence" value="ECO:0007669"/>
    <property type="project" value="InterPro"/>
</dbReference>
<dbReference type="Pfam" id="PF01082">
    <property type="entry name" value="Cu2_monooxygen"/>
    <property type="match status" value="1"/>
</dbReference>
<keyword evidence="3" id="KW-1185">Reference proteome</keyword>
<name>A0A9D3Y7J0_DREPO</name>
<evidence type="ECO:0000313" key="3">
    <source>
        <dbReference type="Proteomes" id="UP000828390"/>
    </source>
</evidence>
<dbReference type="InterPro" id="IPR008977">
    <property type="entry name" value="PHM/PNGase_F_dom_sf"/>
</dbReference>
<reference evidence="2" key="1">
    <citation type="journal article" date="2019" name="bioRxiv">
        <title>The Genome of the Zebra Mussel, Dreissena polymorpha: A Resource for Invasive Species Research.</title>
        <authorList>
            <person name="McCartney M.A."/>
            <person name="Auch B."/>
            <person name="Kono T."/>
            <person name="Mallez S."/>
            <person name="Zhang Y."/>
            <person name="Obille A."/>
            <person name="Becker A."/>
            <person name="Abrahante J.E."/>
            <person name="Garbe J."/>
            <person name="Badalamenti J.P."/>
            <person name="Herman A."/>
            <person name="Mangelson H."/>
            <person name="Liachko I."/>
            <person name="Sullivan S."/>
            <person name="Sone E.D."/>
            <person name="Koren S."/>
            <person name="Silverstein K.A.T."/>
            <person name="Beckman K.B."/>
            <person name="Gohl D.M."/>
        </authorList>
    </citation>
    <scope>NUCLEOTIDE SEQUENCE</scope>
    <source>
        <strain evidence="2">Duluth1</strain>
        <tissue evidence="2">Whole animal</tissue>
    </source>
</reference>
<dbReference type="EMBL" id="JAIWYP010000016">
    <property type="protein sequence ID" value="KAH3694940.1"/>
    <property type="molecule type" value="Genomic_DNA"/>
</dbReference>
<reference evidence="2" key="2">
    <citation type="submission" date="2020-11" db="EMBL/GenBank/DDBJ databases">
        <authorList>
            <person name="McCartney M.A."/>
            <person name="Auch B."/>
            <person name="Kono T."/>
            <person name="Mallez S."/>
            <person name="Becker A."/>
            <person name="Gohl D.M."/>
            <person name="Silverstein K.A.T."/>
            <person name="Koren S."/>
            <person name="Bechman K.B."/>
            <person name="Herman A."/>
            <person name="Abrahante J.E."/>
            <person name="Garbe J."/>
        </authorList>
    </citation>
    <scope>NUCLEOTIDE SEQUENCE</scope>
    <source>
        <strain evidence="2">Duluth1</strain>
        <tissue evidence="2">Whole animal</tissue>
    </source>
</reference>
<evidence type="ECO:0000313" key="2">
    <source>
        <dbReference type="EMBL" id="KAH3694940.1"/>
    </source>
</evidence>
<protein>
    <recommendedName>
        <fullName evidence="1">Copper type II ascorbate-dependent monooxygenase N-terminal domain-containing protein</fullName>
    </recommendedName>
</protein>
<proteinExistence type="predicted"/>
<feature type="domain" description="Copper type II ascorbate-dependent monooxygenase N-terminal" evidence="1">
    <location>
        <begin position="2"/>
        <end position="52"/>
    </location>
</feature>
<comment type="caution">
    <text evidence="2">The sequence shown here is derived from an EMBL/GenBank/DDBJ whole genome shotgun (WGS) entry which is preliminary data.</text>
</comment>
<sequence length="61" mass="6876">MNVHHILVNRCKNVNRTRSENAQGECFGKRPAAFPLHCYDTFIAWAIGGQAVSDLFNPDLM</sequence>
<dbReference type="GO" id="GO:0016715">
    <property type="term" value="F:oxidoreductase activity, acting on paired donors, with incorporation or reduction of molecular oxygen, reduced ascorbate as one donor, and incorporation of one atom of oxygen"/>
    <property type="evidence" value="ECO:0007669"/>
    <property type="project" value="InterPro"/>
</dbReference>
<dbReference type="InterPro" id="IPR000323">
    <property type="entry name" value="Cu2_ascorb_mOase_N"/>
</dbReference>
<organism evidence="2 3">
    <name type="scientific">Dreissena polymorpha</name>
    <name type="common">Zebra mussel</name>
    <name type="synonym">Mytilus polymorpha</name>
    <dbReference type="NCBI Taxonomy" id="45954"/>
    <lineage>
        <taxon>Eukaryota</taxon>
        <taxon>Metazoa</taxon>
        <taxon>Spiralia</taxon>
        <taxon>Lophotrochozoa</taxon>
        <taxon>Mollusca</taxon>
        <taxon>Bivalvia</taxon>
        <taxon>Autobranchia</taxon>
        <taxon>Heteroconchia</taxon>
        <taxon>Euheterodonta</taxon>
        <taxon>Imparidentia</taxon>
        <taxon>Neoheterodontei</taxon>
        <taxon>Myida</taxon>
        <taxon>Dreissenoidea</taxon>
        <taxon>Dreissenidae</taxon>
        <taxon>Dreissena</taxon>
    </lineage>
</organism>